<comment type="caution">
    <text evidence="2">The sequence shown here is derived from an EMBL/GenBank/DDBJ whole genome shotgun (WGS) entry which is preliminary data.</text>
</comment>
<dbReference type="Gene3D" id="3.40.630.30">
    <property type="match status" value="1"/>
</dbReference>
<proteinExistence type="predicted"/>
<evidence type="ECO:0000313" key="3">
    <source>
        <dbReference type="Proteomes" id="UP000306402"/>
    </source>
</evidence>
<feature type="domain" description="N-acetyltransferase" evidence="1">
    <location>
        <begin position="43"/>
        <end position="135"/>
    </location>
</feature>
<organism evidence="2 3">
    <name type="scientific">Dyadobacter luticola</name>
    <dbReference type="NCBI Taxonomy" id="1979387"/>
    <lineage>
        <taxon>Bacteria</taxon>
        <taxon>Pseudomonadati</taxon>
        <taxon>Bacteroidota</taxon>
        <taxon>Cytophagia</taxon>
        <taxon>Cytophagales</taxon>
        <taxon>Spirosomataceae</taxon>
        <taxon>Dyadobacter</taxon>
    </lineage>
</organism>
<evidence type="ECO:0000313" key="2">
    <source>
        <dbReference type="EMBL" id="TLV01330.1"/>
    </source>
</evidence>
<evidence type="ECO:0000259" key="1">
    <source>
        <dbReference type="Pfam" id="PF00583"/>
    </source>
</evidence>
<dbReference type="InterPro" id="IPR016181">
    <property type="entry name" value="Acyl_CoA_acyltransferase"/>
</dbReference>
<name>A0A5R9KZ10_9BACT</name>
<accession>A0A5R9KZ10</accession>
<dbReference type="Pfam" id="PF00583">
    <property type="entry name" value="Acetyltransf_1"/>
    <property type="match status" value="1"/>
</dbReference>
<gene>
    <name evidence="2" type="ORF">FEN17_18005</name>
</gene>
<dbReference type="OrthoDB" id="9951396at2"/>
<keyword evidence="2" id="KW-0808">Transferase</keyword>
<dbReference type="EMBL" id="VCEJ01000004">
    <property type="protein sequence ID" value="TLV01330.1"/>
    <property type="molecule type" value="Genomic_DNA"/>
</dbReference>
<dbReference type="InterPro" id="IPR000182">
    <property type="entry name" value="GNAT_dom"/>
</dbReference>
<dbReference type="SUPFAM" id="SSF55729">
    <property type="entry name" value="Acyl-CoA N-acyltransferases (Nat)"/>
    <property type="match status" value="1"/>
</dbReference>
<reference evidence="2 3" key="1">
    <citation type="submission" date="2019-05" db="EMBL/GenBank/DDBJ databases">
        <authorList>
            <person name="Qu J.-H."/>
        </authorList>
    </citation>
    <scope>NUCLEOTIDE SEQUENCE [LARGE SCALE GENOMIC DNA]</scope>
    <source>
        <strain evidence="2 3">T17</strain>
    </source>
</reference>
<protein>
    <submittedName>
        <fullName evidence="2">GNAT family N-acetyltransferase</fullName>
    </submittedName>
</protein>
<dbReference type="GO" id="GO:0016747">
    <property type="term" value="F:acyltransferase activity, transferring groups other than amino-acyl groups"/>
    <property type="evidence" value="ECO:0007669"/>
    <property type="project" value="InterPro"/>
</dbReference>
<dbReference type="RefSeq" id="WP_138366701.1">
    <property type="nucleotide sequence ID" value="NZ_VCEJ01000004.1"/>
</dbReference>
<dbReference type="AlphaFoldDB" id="A0A5R9KZ10"/>
<dbReference type="Proteomes" id="UP000306402">
    <property type="component" value="Unassembled WGS sequence"/>
</dbReference>
<sequence length="228" mass="25465">MHLNSIASEGNFFVISRLPGFQTDTSLHSQIECILEDSYTDPASLLARAYQNNNEIYLCHDDDGQLCGFYMVGENQIAGQKIIYLGLSGVAEGKKGLGIGKMLYRAHYEDLKKRARQTNQDITCWATTASIGVYQAMKNIYDSISPDGRYFEMEELALVNAIAAYKNFKMSTSFPFLAERAADGTNYSASEATRLATFTSGRNHNFFEEIDLDEKAGDRLLLVVRVFA</sequence>
<keyword evidence="3" id="KW-1185">Reference proteome</keyword>